<name>A0ABV0RKN4_9TELE</name>
<keyword evidence="2" id="KW-1185">Reference proteome</keyword>
<evidence type="ECO:0000313" key="1">
    <source>
        <dbReference type="EMBL" id="MEQ2208133.1"/>
    </source>
</evidence>
<evidence type="ECO:0000313" key="2">
    <source>
        <dbReference type="Proteomes" id="UP001434883"/>
    </source>
</evidence>
<feature type="non-terminal residue" evidence="1">
    <location>
        <position position="1"/>
    </location>
</feature>
<organism evidence="1 2">
    <name type="scientific">Xenoophorus captivus</name>
    <dbReference type="NCBI Taxonomy" id="1517983"/>
    <lineage>
        <taxon>Eukaryota</taxon>
        <taxon>Metazoa</taxon>
        <taxon>Chordata</taxon>
        <taxon>Craniata</taxon>
        <taxon>Vertebrata</taxon>
        <taxon>Euteleostomi</taxon>
        <taxon>Actinopterygii</taxon>
        <taxon>Neopterygii</taxon>
        <taxon>Teleostei</taxon>
        <taxon>Neoteleostei</taxon>
        <taxon>Acanthomorphata</taxon>
        <taxon>Ovalentaria</taxon>
        <taxon>Atherinomorphae</taxon>
        <taxon>Cyprinodontiformes</taxon>
        <taxon>Goodeidae</taxon>
        <taxon>Xenoophorus</taxon>
    </lineage>
</organism>
<dbReference type="EMBL" id="JAHRIN010048665">
    <property type="protein sequence ID" value="MEQ2208133.1"/>
    <property type="molecule type" value="Genomic_DNA"/>
</dbReference>
<dbReference type="Proteomes" id="UP001434883">
    <property type="component" value="Unassembled WGS sequence"/>
</dbReference>
<protein>
    <submittedName>
        <fullName evidence="1">Uncharacterized protein</fullName>
    </submittedName>
</protein>
<gene>
    <name evidence="1" type="ORF">XENOCAPTIV_026581</name>
</gene>
<sequence length="114" mass="12614">INVPVGCETSGSVSMLQELKPLTFDPETNLFLHQDVSLLAGDTAGQMFLSDVKPAVLFPCCRNLNADDSLLIRLSVLNPNPFLQQWKWSRVKGSSCFFSPTKTSIDQISVCHEK</sequence>
<comment type="caution">
    <text evidence="1">The sequence shown here is derived from an EMBL/GenBank/DDBJ whole genome shotgun (WGS) entry which is preliminary data.</text>
</comment>
<accession>A0ABV0RKN4</accession>
<proteinExistence type="predicted"/>
<reference evidence="1 2" key="1">
    <citation type="submission" date="2021-06" db="EMBL/GenBank/DDBJ databases">
        <authorList>
            <person name="Palmer J.M."/>
        </authorList>
    </citation>
    <scope>NUCLEOTIDE SEQUENCE [LARGE SCALE GENOMIC DNA]</scope>
    <source>
        <strain evidence="1 2">XC_2019</strain>
        <tissue evidence="1">Muscle</tissue>
    </source>
</reference>